<dbReference type="GeneID" id="70184822"/>
<feature type="compositionally biased region" description="Basic and acidic residues" evidence="1">
    <location>
        <begin position="153"/>
        <end position="163"/>
    </location>
</feature>
<evidence type="ECO:0000313" key="3">
    <source>
        <dbReference type="Proteomes" id="UP000756346"/>
    </source>
</evidence>
<sequence>MGKTIDHSIVTLVGAHSAEKKGIARDLTSERGAVRHSSISDKERKEARPVAHPACWYKSRRSFVAAGWLFHYSFSHHVCLCSSLSCGGSRSPCMMMDRSLDRGRHGIDWYAFVWCTRGEREPARASTFRRPSPRSSLRRPRPARIWGSGAKDCWGKDGRAGIE</sequence>
<dbReference type="AlphaFoldDB" id="A0A9P8XVX3"/>
<dbReference type="EMBL" id="JAGTJQ010000010">
    <property type="protein sequence ID" value="KAH7021153.1"/>
    <property type="molecule type" value="Genomic_DNA"/>
</dbReference>
<name>A0A9P8XVX3_9PEZI</name>
<accession>A0A9P8XVX3</accession>
<reference evidence="2" key="1">
    <citation type="journal article" date="2021" name="Nat. Commun.">
        <title>Genetic determinants of endophytism in the Arabidopsis root mycobiome.</title>
        <authorList>
            <person name="Mesny F."/>
            <person name="Miyauchi S."/>
            <person name="Thiergart T."/>
            <person name="Pickel B."/>
            <person name="Atanasova L."/>
            <person name="Karlsson M."/>
            <person name="Huettel B."/>
            <person name="Barry K.W."/>
            <person name="Haridas S."/>
            <person name="Chen C."/>
            <person name="Bauer D."/>
            <person name="Andreopoulos W."/>
            <person name="Pangilinan J."/>
            <person name="LaButti K."/>
            <person name="Riley R."/>
            <person name="Lipzen A."/>
            <person name="Clum A."/>
            <person name="Drula E."/>
            <person name="Henrissat B."/>
            <person name="Kohler A."/>
            <person name="Grigoriev I.V."/>
            <person name="Martin F.M."/>
            <person name="Hacquard S."/>
        </authorList>
    </citation>
    <scope>NUCLEOTIDE SEQUENCE</scope>
    <source>
        <strain evidence="2">MPI-CAGE-CH-0230</strain>
    </source>
</reference>
<organism evidence="2 3">
    <name type="scientific">Microdochium trichocladiopsis</name>
    <dbReference type="NCBI Taxonomy" id="1682393"/>
    <lineage>
        <taxon>Eukaryota</taxon>
        <taxon>Fungi</taxon>
        <taxon>Dikarya</taxon>
        <taxon>Ascomycota</taxon>
        <taxon>Pezizomycotina</taxon>
        <taxon>Sordariomycetes</taxon>
        <taxon>Xylariomycetidae</taxon>
        <taxon>Xylariales</taxon>
        <taxon>Microdochiaceae</taxon>
        <taxon>Microdochium</taxon>
    </lineage>
</organism>
<dbReference type="RefSeq" id="XP_046007354.1">
    <property type="nucleotide sequence ID" value="XM_046155276.1"/>
</dbReference>
<feature type="region of interest" description="Disordered" evidence="1">
    <location>
        <begin position="125"/>
        <end position="163"/>
    </location>
</feature>
<proteinExistence type="predicted"/>
<evidence type="ECO:0000256" key="1">
    <source>
        <dbReference type="SAM" id="MobiDB-lite"/>
    </source>
</evidence>
<feature type="compositionally biased region" description="Low complexity" evidence="1">
    <location>
        <begin position="125"/>
        <end position="135"/>
    </location>
</feature>
<evidence type="ECO:0000313" key="2">
    <source>
        <dbReference type="EMBL" id="KAH7021153.1"/>
    </source>
</evidence>
<keyword evidence="3" id="KW-1185">Reference proteome</keyword>
<comment type="caution">
    <text evidence="2">The sequence shown here is derived from an EMBL/GenBank/DDBJ whole genome shotgun (WGS) entry which is preliminary data.</text>
</comment>
<dbReference type="Proteomes" id="UP000756346">
    <property type="component" value="Unassembled WGS sequence"/>
</dbReference>
<gene>
    <name evidence="2" type="ORF">B0I36DRAFT_333871</name>
</gene>
<protein>
    <submittedName>
        <fullName evidence="2">Uncharacterized protein</fullName>
    </submittedName>
</protein>